<feature type="transmembrane region" description="Helical" evidence="5">
    <location>
        <begin position="140"/>
        <end position="163"/>
    </location>
</feature>
<dbReference type="EMBL" id="JH711575">
    <property type="protein sequence ID" value="EIW84202.1"/>
    <property type="molecule type" value="Genomic_DNA"/>
</dbReference>
<comment type="subcellular location">
    <subcellularLocation>
        <location evidence="1">Membrane</location>
        <topology evidence="1">Multi-pass membrane protein</topology>
    </subcellularLocation>
</comment>
<protein>
    <recommendedName>
        <fullName evidence="8">Glucose receptor Git3 N-terminal domain-containing protein</fullName>
    </recommendedName>
</protein>
<gene>
    <name evidence="6" type="ORF">CONPUDRAFT_29572</name>
</gene>
<evidence type="ECO:0000256" key="2">
    <source>
        <dbReference type="ARBA" id="ARBA00022692"/>
    </source>
</evidence>
<feature type="transmembrane region" description="Helical" evidence="5">
    <location>
        <begin position="183"/>
        <end position="208"/>
    </location>
</feature>
<dbReference type="GO" id="GO:0005886">
    <property type="term" value="C:plasma membrane"/>
    <property type="evidence" value="ECO:0007669"/>
    <property type="project" value="TreeGrafter"/>
</dbReference>
<evidence type="ECO:0000313" key="6">
    <source>
        <dbReference type="EMBL" id="EIW84202.1"/>
    </source>
</evidence>
<evidence type="ECO:0000256" key="1">
    <source>
        <dbReference type="ARBA" id="ARBA00004141"/>
    </source>
</evidence>
<dbReference type="PANTHER" id="PTHR23112:SF37">
    <property type="entry name" value="G PROTEIN-COUPLED RECEPTOR GPR1"/>
    <property type="match status" value="1"/>
</dbReference>
<organism evidence="6 7">
    <name type="scientific">Coniophora puteana (strain RWD-64-598)</name>
    <name type="common">Brown rot fungus</name>
    <dbReference type="NCBI Taxonomy" id="741705"/>
    <lineage>
        <taxon>Eukaryota</taxon>
        <taxon>Fungi</taxon>
        <taxon>Dikarya</taxon>
        <taxon>Basidiomycota</taxon>
        <taxon>Agaricomycotina</taxon>
        <taxon>Agaricomycetes</taxon>
        <taxon>Agaricomycetidae</taxon>
        <taxon>Boletales</taxon>
        <taxon>Coniophorineae</taxon>
        <taxon>Coniophoraceae</taxon>
        <taxon>Coniophora</taxon>
    </lineage>
</organism>
<dbReference type="Gene3D" id="1.20.1070.10">
    <property type="entry name" value="Rhodopsin 7-helix transmembrane proteins"/>
    <property type="match status" value="1"/>
</dbReference>
<name>A0A5M3MYI8_CONPW</name>
<keyword evidence="7" id="KW-1185">Reference proteome</keyword>
<proteinExistence type="predicted"/>
<dbReference type="GO" id="GO:0004930">
    <property type="term" value="F:G protein-coupled receptor activity"/>
    <property type="evidence" value="ECO:0007669"/>
    <property type="project" value="TreeGrafter"/>
</dbReference>
<sequence length="221" mass="23932">SLCRTQAVFMQIGTWATSYFTIAIALHTCNSLIFGVARTRWLSRVVISLGWAISIVAGIAPFSNDAIYGPAGAICGVTHGFSQYTFVLEALPLILGDVASGVLYSTIFLVHRGNLRVKGGLRFFKTSSSRRSALEDIEEYQSFIGAVASTLLWYPIAYAALLLPHLAIAIRSMTSTVPFNVAVFAHICCFLLGKFLSLSGLANVALLCNTFRELSPFIQAP</sequence>
<dbReference type="RefSeq" id="XP_007765226.1">
    <property type="nucleotide sequence ID" value="XM_007767036.1"/>
</dbReference>
<keyword evidence="4 5" id="KW-0472">Membrane</keyword>
<evidence type="ECO:0000256" key="5">
    <source>
        <dbReference type="SAM" id="Phobius"/>
    </source>
</evidence>
<accession>A0A5M3MYI8</accession>
<reference evidence="7" key="1">
    <citation type="journal article" date="2012" name="Science">
        <title>The Paleozoic origin of enzymatic lignin decomposition reconstructed from 31 fungal genomes.</title>
        <authorList>
            <person name="Floudas D."/>
            <person name="Binder M."/>
            <person name="Riley R."/>
            <person name="Barry K."/>
            <person name="Blanchette R.A."/>
            <person name="Henrissat B."/>
            <person name="Martinez A.T."/>
            <person name="Otillar R."/>
            <person name="Spatafora J.W."/>
            <person name="Yadav J.S."/>
            <person name="Aerts A."/>
            <person name="Benoit I."/>
            <person name="Boyd A."/>
            <person name="Carlson A."/>
            <person name="Copeland A."/>
            <person name="Coutinho P.M."/>
            <person name="de Vries R.P."/>
            <person name="Ferreira P."/>
            <person name="Findley K."/>
            <person name="Foster B."/>
            <person name="Gaskell J."/>
            <person name="Glotzer D."/>
            <person name="Gorecki P."/>
            <person name="Heitman J."/>
            <person name="Hesse C."/>
            <person name="Hori C."/>
            <person name="Igarashi K."/>
            <person name="Jurgens J.A."/>
            <person name="Kallen N."/>
            <person name="Kersten P."/>
            <person name="Kohler A."/>
            <person name="Kuees U."/>
            <person name="Kumar T.K.A."/>
            <person name="Kuo A."/>
            <person name="LaButti K."/>
            <person name="Larrondo L.F."/>
            <person name="Lindquist E."/>
            <person name="Ling A."/>
            <person name="Lombard V."/>
            <person name="Lucas S."/>
            <person name="Lundell T."/>
            <person name="Martin R."/>
            <person name="McLaughlin D.J."/>
            <person name="Morgenstern I."/>
            <person name="Morin E."/>
            <person name="Murat C."/>
            <person name="Nagy L.G."/>
            <person name="Nolan M."/>
            <person name="Ohm R.A."/>
            <person name="Patyshakuliyeva A."/>
            <person name="Rokas A."/>
            <person name="Ruiz-Duenas F.J."/>
            <person name="Sabat G."/>
            <person name="Salamov A."/>
            <person name="Samejima M."/>
            <person name="Schmutz J."/>
            <person name="Slot J.C."/>
            <person name="St John F."/>
            <person name="Stenlid J."/>
            <person name="Sun H."/>
            <person name="Sun S."/>
            <person name="Syed K."/>
            <person name="Tsang A."/>
            <person name="Wiebenga A."/>
            <person name="Young D."/>
            <person name="Pisabarro A."/>
            <person name="Eastwood D.C."/>
            <person name="Martin F."/>
            <person name="Cullen D."/>
            <person name="Grigoriev I.V."/>
            <person name="Hibbett D.S."/>
        </authorList>
    </citation>
    <scope>NUCLEOTIDE SEQUENCE [LARGE SCALE GENOMIC DNA]</scope>
    <source>
        <strain evidence="7">RWD-64-598 SS2</strain>
    </source>
</reference>
<feature type="transmembrane region" description="Helical" evidence="5">
    <location>
        <begin position="12"/>
        <end position="34"/>
    </location>
</feature>
<feature type="transmembrane region" description="Helical" evidence="5">
    <location>
        <begin position="90"/>
        <end position="110"/>
    </location>
</feature>
<dbReference type="PANTHER" id="PTHR23112">
    <property type="entry name" value="G PROTEIN-COUPLED RECEPTOR 157-RELATED"/>
    <property type="match status" value="1"/>
</dbReference>
<dbReference type="AlphaFoldDB" id="A0A5M3MYI8"/>
<feature type="non-terminal residue" evidence="6">
    <location>
        <position position="1"/>
    </location>
</feature>
<comment type="caution">
    <text evidence="6">The sequence shown here is derived from an EMBL/GenBank/DDBJ whole genome shotgun (WGS) entry which is preliminary data.</text>
</comment>
<evidence type="ECO:0000256" key="3">
    <source>
        <dbReference type="ARBA" id="ARBA00022989"/>
    </source>
</evidence>
<dbReference type="GeneID" id="19206663"/>
<evidence type="ECO:0008006" key="8">
    <source>
        <dbReference type="Google" id="ProtNLM"/>
    </source>
</evidence>
<evidence type="ECO:0000256" key="4">
    <source>
        <dbReference type="ARBA" id="ARBA00023136"/>
    </source>
</evidence>
<feature type="non-terminal residue" evidence="6">
    <location>
        <position position="221"/>
    </location>
</feature>
<dbReference type="KEGG" id="cput:CONPUDRAFT_29572"/>
<dbReference type="GO" id="GO:0007189">
    <property type="term" value="P:adenylate cyclase-activating G protein-coupled receptor signaling pathway"/>
    <property type="evidence" value="ECO:0007669"/>
    <property type="project" value="TreeGrafter"/>
</dbReference>
<feature type="transmembrane region" description="Helical" evidence="5">
    <location>
        <begin position="41"/>
        <end position="62"/>
    </location>
</feature>
<evidence type="ECO:0000313" key="7">
    <source>
        <dbReference type="Proteomes" id="UP000053558"/>
    </source>
</evidence>
<keyword evidence="3 5" id="KW-1133">Transmembrane helix</keyword>
<keyword evidence="2 5" id="KW-0812">Transmembrane</keyword>
<dbReference type="OMA" id="CNTFREL"/>
<dbReference type="OrthoDB" id="100006at2759"/>
<dbReference type="Proteomes" id="UP000053558">
    <property type="component" value="Unassembled WGS sequence"/>
</dbReference>